<name>A0A436ZWG3_ARTFL</name>
<keyword evidence="3 5" id="KW-0547">Nucleotide-binding</keyword>
<dbReference type="SUPFAM" id="SSF57667">
    <property type="entry name" value="beta-beta-alpha zinc fingers"/>
    <property type="match status" value="1"/>
</dbReference>
<keyword evidence="2 5" id="KW-0808">Transferase</keyword>
<evidence type="ECO:0000256" key="3">
    <source>
        <dbReference type="ARBA" id="ARBA00022741"/>
    </source>
</evidence>
<dbReference type="STRING" id="97331.A0A436ZWG3"/>
<evidence type="ECO:0000256" key="7">
    <source>
        <dbReference type="RuleBase" id="RU003785"/>
    </source>
</evidence>
<gene>
    <name evidence="9" type="ORF">DFL_007685</name>
</gene>
<dbReference type="GO" id="GO:0005524">
    <property type="term" value="F:ATP binding"/>
    <property type="evidence" value="ECO:0007669"/>
    <property type="project" value="UniProtKB-UniRule"/>
</dbReference>
<dbReference type="NCBIfam" id="TIGR00174">
    <property type="entry name" value="miaA"/>
    <property type="match status" value="1"/>
</dbReference>
<dbReference type="RefSeq" id="XP_067488834.1">
    <property type="nucleotide sequence ID" value="XM_067637303.1"/>
</dbReference>
<comment type="function">
    <text evidence="5">Catalyzes the transfer of a dimethylallyl group onto the adenine at position 37.</text>
</comment>
<proteinExistence type="inferred from homology"/>
<dbReference type="AlphaFoldDB" id="A0A436ZWG3"/>
<dbReference type="OrthoDB" id="775260at2759"/>
<evidence type="ECO:0000256" key="8">
    <source>
        <dbReference type="SAM" id="MobiDB-lite"/>
    </source>
</evidence>
<evidence type="ECO:0000256" key="5">
    <source>
        <dbReference type="PIRNR" id="PIRNR039110"/>
    </source>
</evidence>
<dbReference type="Pfam" id="PF01715">
    <property type="entry name" value="IPPT"/>
    <property type="match status" value="1"/>
</dbReference>
<dbReference type="GO" id="GO:0052381">
    <property type="term" value="F:tRNA dimethylallyltransferase activity"/>
    <property type="evidence" value="ECO:0007669"/>
    <property type="project" value="UniProtKB-UniRule"/>
</dbReference>
<dbReference type="PANTHER" id="PTHR11088">
    <property type="entry name" value="TRNA DIMETHYLALLYLTRANSFERASE"/>
    <property type="match status" value="1"/>
</dbReference>
<dbReference type="Proteomes" id="UP000283090">
    <property type="component" value="Unassembled WGS sequence"/>
</dbReference>
<reference evidence="9 10" key="1">
    <citation type="submission" date="2019-01" db="EMBL/GenBank/DDBJ databases">
        <title>Intercellular communication is required for trap formation in the nematode-trapping fungus Duddingtonia flagrans.</title>
        <authorList>
            <person name="Youssar L."/>
            <person name="Wernet V."/>
            <person name="Hensel N."/>
            <person name="Hildebrandt H.-G."/>
            <person name="Fischer R."/>
        </authorList>
    </citation>
    <scope>NUCLEOTIDE SEQUENCE [LARGE SCALE GENOMIC DNA]</scope>
    <source>
        <strain evidence="9 10">CBS H-5679</strain>
    </source>
</reference>
<evidence type="ECO:0000256" key="4">
    <source>
        <dbReference type="ARBA" id="ARBA00022840"/>
    </source>
</evidence>
<dbReference type="HAMAP" id="MF_00185">
    <property type="entry name" value="IPP_trans"/>
    <property type="match status" value="1"/>
</dbReference>
<dbReference type="Gene3D" id="1.10.20.140">
    <property type="match status" value="1"/>
</dbReference>
<dbReference type="SUPFAM" id="SSF52540">
    <property type="entry name" value="P-loop containing nucleoside triphosphate hydrolases"/>
    <property type="match status" value="2"/>
</dbReference>
<organism evidence="9 10">
    <name type="scientific">Arthrobotrys flagrans</name>
    <name type="common">Nematode-trapping fungus</name>
    <name type="synonym">Trichothecium flagrans</name>
    <dbReference type="NCBI Taxonomy" id="97331"/>
    <lineage>
        <taxon>Eukaryota</taxon>
        <taxon>Fungi</taxon>
        <taxon>Dikarya</taxon>
        <taxon>Ascomycota</taxon>
        <taxon>Pezizomycotina</taxon>
        <taxon>Orbiliomycetes</taxon>
        <taxon>Orbiliales</taxon>
        <taxon>Orbiliaceae</taxon>
        <taxon>Arthrobotrys</taxon>
    </lineage>
</organism>
<evidence type="ECO:0000256" key="1">
    <source>
        <dbReference type="ARBA" id="ARBA00005842"/>
    </source>
</evidence>
<dbReference type="InterPro" id="IPR018022">
    <property type="entry name" value="IPT"/>
</dbReference>
<evidence type="ECO:0000313" key="9">
    <source>
        <dbReference type="EMBL" id="RVD83290.1"/>
    </source>
</evidence>
<dbReference type="Gene3D" id="3.30.160.60">
    <property type="entry name" value="Classic Zinc Finger"/>
    <property type="match status" value="1"/>
</dbReference>
<evidence type="ECO:0000313" key="10">
    <source>
        <dbReference type="Proteomes" id="UP000283090"/>
    </source>
</evidence>
<keyword evidence="5" id="KW-0963">Cytoplasm</keyword>
<dbReference type="VEuPathDB" id="FungiDB:DFL_007685"/>
<evidence type="ECO:0000256" key="6">
    <source>
        <dbReference type="RuleBase" id="RU003783"/>
    </source>
</evidence>
<protein>
    <recommendedName>
        <fullName evidence="5 6">tRNA dimethylallyltransferase</fullName>
        <ecNumber evidence="5 6">2.5.1.75</ecNumber>
    </recommendedName>
</protein>
<comment type="similarity">
    <text evidence="1 5 7">Belongs to the IPP transferase family.</text>
</comment>
<dbReference type="EMBL" id="SAEB01000009">
    <property type="protein sequence ID" value="RVD83290.1"/>
    <property type="molecule type" value="Genomic_DNA"/>
</dbReference>
<dbReference type="InterPro" id="IPR027417">
    <property type="entry name" value="P-loop_NTPase"/>
</dbReference>
<dbReference type="EC" id="2.5.1.75" evidence="5 6"/>
<dbReference type="Gene3D" id="3.40.50.300">
    <property type="entry name" value="P-loop containing nucleotide triphosphate hydrolases"/>
    <property type="match status" value="1"/>
</dbReference>
<dbReference type="PIRSF" id="PIRSF039110">
    <property type="entry name" value="IPP_transferase"/>
    <property type="match status" value="1"/>
</dbReference>
<comment type="caution">
    <text evidence="9">The sequence shown here is derived from an EMBL/GenBank/DDBJ whole genome shotgun (WGS) entry which is preliminary data.</text>
</comment>
<evidence type="ECO:0000256" key="2">
    <source>
        <dbReference type="ARBA" id="ARBA00022679"/>
    </source>
</evidence>
<dbReference type="InterPro" id="IPR039657">
    <property type="entry name" value="Dimethylallyltransferase"/>
</dbReference>
<dbReference type="GO" id="GO:0006400">
    <property type="term" value="P:tRNA modification"/>
    <property type="evidence" value="ECO:0007669"/>
    <property type="project" value="TreeGrafter"/>
</dbReference>
<accession>A0A436ZWG3</accession>
<dbReference type="InterPro" id="IPR030666">
    <property type="entry name" value="IPP_transferase_euk"/>
</dbReference>
<dbReference type="PANTHER" id="PTHR11088:SF89">
    <property type="entry name" value="TRNA DIMETHYLALLYLTRANSFERASE"/>
    <property type="match status" value="1"/>
</dbReference>
<comment type="catalytic activity">
    <reaction evidence="5 6">
        <text>adenosine(37) in tRNA + dimethylallyl diphosphate = N(6)-dimethylallyladenosine(37) in tRNA + diphosphate</text>
        <dbReference type="Rhea" id="RHEA:26482"/>
        <dbReference type="Rhea" id="RHEA-COMP:10162"/>
        <dbReference type="Rhea" id="RHEA-COMP:10375"/>
        <dbReference type="ChEBI" id="CHEBI:33019"/>
        <dbReference type="ChEBI" id="CHEBI:57623"/>
        <dbReference type="ChEBI" id="CHEBI:74411"/>
        <dbReference type="ChEBI" id="CHEBI:74415"/>
        <dbReference type="EC" id="2.5.1.75"/>
    </reaction>
</comment>
<dbReference type="GO" id="GO:0005739">
    <property type="term" value="C:mitochondrion"/>
    <property type="evidence" value="ECO:0007669"/>
    <property type="project" value="TreeGrafter"/>
</dbReference>
<dbReference type="InterPro" id="IPR036236">
    <property type="entry name" value="Znf_C2H2_sf"/>
</dbReference>
<dbReference type="GeneID" id="93589996"/>
<keyword evidence="5 6" id="KW-0819">tRNA processing</keyword>
<sequence>MQQALRPLITVIGATGTGKSKLAVDLAIALNGEIINSDAMQMYRGLDVITNKHPLEERMGIPHHLIDFLNPEEAWRIGQWLSAALNTIEDIRIRGKVPIVVGGTHYYVQSLLFQERLQDFEEKLESGEYTSHRESMVSKFPVLNGPTSEILEELRRRDPVMANRWHPNDRRKILRSLEICLTTNRKASDLYAEEQGRNADKSTARFSNLLFWVHANDDVWSERLKGRVDKMIEQGLFAEIDGLHKIYKENKEIDTTSGVWQSIGWKEFLPYLTARDELESWPEDDLESKKELAADVERLKKENVEKMNSATRAYGKAQLRWIRIKLLNRLVADKASLPEGGMYLLDTSDLGKWNEMVRDPAVKIAQDFLNPDISNESLPKPTEVATLPSDLLRPYKEDLSMNRSLWVNKTCEHCHFTSVTQKLWENHINGRAHKRLVGRKRKKEQIQLVKVLKAASTGSSTPPEDKELDISLFNEDSS</sequence>
<keyword evidence="4 5" id="KW-0067">ATP-binding</keyword>
<feature type="region of interest" description="Disordered" evidence="8">
    <location>
        <begin position="453"/>
        <end position="478"/>
    </location>
</feature>
<keyword evidence="10" id="KW-1185">Reference proteome</keyword>